<organism evidence="1">
    <name type="scientific">Hexamita inflata</name>
    <dbReference type="NCBI Taxonomy" id="28002"/>
    <lineage>
        <taxon>Eukaryota</taxon>
        <taxon>Metamonada</taxon>
        <taxon>Diplomonadida</taxon>
        <taxon>Hexamitidae</taxon>
        <taxon>Hexamitinae</taxon>
        <taxon>Hexamita</taxon>
    </lineage>
</organism>
<evidence type="ECO:0000313" key="2">
    <source>
        <dbReference type="EMBL" id="CAL6015624.1"/>
    </source>
</evidence>
<evidence type="ECO:0000313" key="3">
    <source>
        <dbReference type="Proteomes" id="UP001642409"/>
    </source>
</evidence>
<proteinExistence type="predicted"/>
<dbReference type="EMBL" id="CAXDID020000074">
    <property type="protein sequence ID" value="CAL6015624.1"/>
    <property type="molecule type" value="Genomic_DNA"/>
</dbReference>
<name>A0AA86P124_9EUKA</name>
<dbReference type="AlphaFoldDB" id="A0AA86P124"/>
<accession>A0AA86P124</accession>
<gene>
    <name evidence="1" type="ORF">HINF_LOCUS17569</name>
    <name evidence="2" type="ORF">HINF_LOCUS25012</name>
</gene>
<dbReference type="Proteomes" id="UP001642409">
    <property type="component" value="Unassembled WGS sequence"/>
</dbReference>
<reference evidence="2 3" key="2">
    <citation type="submission" date="2024-07" db="EMBL/GenBank/DDBJ databases">
        <authorList>
            <person name="Akdeniz Z."/>
        </authorList>
    </citation>
    <scope>NUCLEOTIDE SEQUENCE [LARGE SCALE GENOMIC DNA]</scope>
</reference>
<keyword evidence="3" id="KW-1185">Reference proteome</keyword>
<reference evidence="1" key="1">
    <citation type="submission" date="2023-06" db="EMBL/GenBank/DDBJ databases">
        <authorList>
            <person name="Kurt Z."/>
        </authorList>
    </citation>
    <scope>NUCLEOTIDE SEQUENCE</scope>
</reference>
<dbReference type="EMBL" id="CATOUU010000444">
    <property type="protein sequence ID" value="CAI9929924.1"/>
    <property type="molecule type" value="Genomic_DNA"/>
</dbReference>
<comment type="caution">
    <text evidence="1">The sequence shown here is derived from an EMBL/GenBank/DDBJ whole genome shotgun (WGS) entry which is preliminary data.</text>
</comment>
<sequence>MQNFEENLINLDFDNKVICQSNLSDLLIALQREASAKKPSDKTRVQYICDAIKKLNPVDAARIIQNNNNHPVPISELTSISQFVMLLEKYIESKDFELIKQILLQNSKFTDFPRLFTMSIKQIRKTFNILQDKDEWRALKLQNYLSFYRAISIKQDILLETQYQDIATLQTRSLLDELQKVDFVVDDQVLKQFEQFSIDKLIDKQILINNRIERPNCLEFIITEHLTKNLINVELIQQFKIHCNEYSQRYNQVLFIKQKFNYIGWQKHWEAIVDFAHAHITCCTLSSKNLLCILGDTKSGQSSTMYISAIFMLNFVSMIRPHKIDKFFCQNITKLIEINCQTFKGTILNKMKQLYSVVSMNIYQNAKQIQSANKLNDVIDVIMSIIHMFENAQCYLVITWDQIQVMFEIDSNESKNMSLQQEEYIGSFFKNLILLDSPCQHIAAGSSAVVLLTILKTIPVNGYSIMNCQHAIVTSSKDHNNQLDLVIRLKYQGQNLLINQQLGLSILQRFKLQITCANLNQILPDIFNPKDIKQFQTHIYNFAKKLKADKLEKVGVWIKKAALSPNEYNVEIHNLIVGTVKQPSILLSRLCNYNQITRTYQITDSSLRDSLEQQYYQCANILDQSQKHFYQSAALLESCKLMHYVKKSKNVVLFNQFWGRITKQMNNKTGQQKIEMQTFQENLYFEMEYERLIQMKRERTNSCFEQQVISQQLNNLLKQHLLTKGLFELSFKAWLNGCDILESVRNKYSNDNAFYQHQFMNQLKSVFVGSEFASIKDFFVELFKVIHLVLQSKEDYK</sequence>
<evidence type="ECO:0000313" key="1">
    <source>
        <dbReference type="EMBL" id="CAI9929924.1"/>
    </source>
</evidence>
<protein>
    <submittedName>
        <fullName evidence="2">Hypothetical_protein</fullName>
    </submittedName>
</protein>